<feature type="domain" description="DUF1232" evidence="6">
    <location>
        <begin position="31"/>
        <end position="67"/>
    </location>
</feature>
<dbReference type="EMBL" id="BDFD01000018">
    <property type="protein sequence ID" value="GAV20988.1"/>
    <property type="molecule type" value="Genomic_DNA"/>
</dbReference>
<dbReference type="STRING" id="1921010.MMIC_P1966"/>
<dbReference type="GO" id="GO:0012505">
    <property type="term" value="C:endomembrane system"/>
    <property type="evidence" value="ECO:0007669"/>
    <property type="project" value="UniProtKB-SubCell"/>
</dbReference>
<evidence type="ECO:0000256" key="5">
    <source>
        <dbReference type="SAM" id="Phobius"/>
    </source>
</evidence>
<dbReference type="Pfam" id="PF06803">
    <property type="entry name" value="DUF1232"/>
    <property type="match status" value="1"/>
</dbReference>
<evidence type="ECO:0000313" key="8">
    <source>
        <dbReference type="Proteomes" id="UP000231632"/>
    </source>
</evidence>
<keyword evidence="4 5" id="KW-0472">Membrane</keyword>
<evidence type="ECO:0000313" key="7">
    <source>
        <dbReference type="EMBL" id="GAV20988.1"/>
    </source>
</evidence>
<evidence type="ECO:0000256" key="2">
    <source>
        <dbReference type="ARBA" id="ARBA00022692"/>
    </source>
</evidence>
<dbReference type="Proteomes" id="UP000231632">
    <property type="component" value="Unassembled WGS sequence"/>
</dbReference>
<feature type="transmembrane region" description="Helical" evidence="5">
    <location>
        <begin position="33"/>
        <end position="56"/>
    </location>
</feature>
<protein>
    <recommendedName>
        <fullName evidence="6">DUF1232 domain-containing protein</fullName>
    </recommendedName>
</protein>
<name>A0A1L8CPZ9_9PROT</name>
<dbReference type="InterPro" id="IPR010652">
    <property type="entry name" value="DUF1232"/>
</dbReference>
<dbReference type="AlphaFoldDB" id="A0A1L8CPZ9"/>
<keyword evidence="3 5" id="KW-1133">Transmembrane helix</keyword>
<organism evidence="7 8">
    <name type="scientific">Mariprofundus micogutta</name>
    <dbReference type="NCBI Taxonomy" id="1921010"/>
    <lineage>
        <taxon>Bacteria</taxon>
        <taxon>Pseudomonadati</taxon>
        <taxon>Pseudomonadota</taxon>
        <taxon>Candidatius Mariprofundia</taxon>
        <taxon>Mariprofundales</taxon>
        <taxon>Mariprofundaceae</taxon>
        <taxon>Mariprofundus</taxon>
    </lineage>
</organism>
<feature type="transmembrane region" description="Helical" evidence="5">
    <location>
        <begin position="62"/>
        <end position="81"/>
    </location>
</feature>
<keyword evidence="8" id="KW-1185">Reference proteome</keyword>
<evidence type="ECO:0000256" key="1">
    <source>
        <dbReference type="ARBA" id="ARBA00004127"/>
    </source>
</evidence>
<comment type="subcellular location">
    <subcellularLocation>
        <location evidence="1">Endomembrane system</location>
        <topology evidence="1">Multi-pass membrane protein</topology>
    </subcellularLocation>
</comment>
<evidence type="ECO:0000256" key="3">
    <source>
        <dbReference type="ARBA" id="ARBA00022989"/>
    </source>
</evidence>
<sequence>MNRLKGWAESLRRDSYALYLAARNPQVSPFAKFLIAMIVAYILSPIDLIPDFIPVIGYLDDLLLLPLAIALVIRAVPEDVWHACRQQASNELTMETPYRTQVVVVIVLIWLIALAYFGSICLDWYINMSA</sequence>
<accession>A0A1L8CPZ9</accession>
<dbReference type="OrthoDB" id="9804184at2"/>
<evidence type="ECO:0000259" key="6">
    <source>
        <dbReference type="Pfam" id="PF06803"/>
    </source>
</evidence>
<dbReference type="RefSeq" id="WP_072660291.1">
    <property type="nucleotide sequence ID" value="NZ_BDFD01000018.1"/>
</dbReference>
<comment type="caution">
    <text evidence="7">The sequence shown here is derived from an EMBL/GenBank/DDBJ whole genome shotgun (WGS) entry which is preliminary data.</text>
</comment>
<gene>
    <name evidence="7" type="ORF">MMIC_P1966</name>
</gene>
<keyword evidence="2 5" id="KW-0812">Transmembrane</keyword>
<feature type="transmembrane region" description="Helical" evidence="5">
    <location>
        <begin position="102"/>
        <end position="126"/>
    </location>
</feature>
<evidence type="ECO:0000256" key="4">
    <source>
        <dbReference type="ARBA" id="ARBA00023136"/>
    </source>
</evidence>
<proteinExistence type="predicted"/>
<reference evidence="7 8" key="1">
    <citation type="journal article" date="2017" name="Arch. Microbiol.">
        <title>Mariprofundus micogutta sp. nov., a novel iron-oxidizing zetaproteobacterium isolated from a deep-sea hydrothermal field at the Bayonnaise knoll of the Izu-Ogasawara arc, and a description of Mariprofundales ord. nov. and Zetaproteobacteria classis nov.</title>
        <authorList>
            <person name="Makita H."/>
            <person name="Tanaka E."/>
            <person name="Mitsunobu S."/>
            <person name="Miyazaki M."/>
            <person name="Nunoura T."/>
            <person name="Uematsu K."/>
            <person name="Takaki Y."/>
            <person name="Nishi S."/>
            <person name="Shimamura S."/>
            <person name="Takai K."/>
        </authorList>
    </citation>
    <scope>NUCLEOTIDE SEQUENCE [LARGE SCALE GENOMIC DNA]</scope>
    <source>
        <strain evidence="7 8">ET2</strain>
    </source>
</reference>